<dbReference type="EMBL" id="FODD01000011">
    <property type="protein sequence ID" value="SEN83791.1"/>
    <property type="molecule type" value="Genomic_DNA"/>
</dbReference>
<organism evidence="1 2">
    <name type="scientific">Actinacidiphila rubida</name>
    <dbReference type="NCBI Taxonomy" id="310780"/>
    <lineage>
        <taxon>Bacteria</taxon>
        <taxon>Bacillati</taxon>
        <taxon>Actinomycetota</taxon>
        <taxon>Actinomycetes</taxon>
        <taxon>Kitasatosporales</taxon>
        <taxon>Streptomycetaceae</taxon>
        <taxon>Actinacidiphila</taxon>
    </lineage>
</organism>
<dbReference type="OrthoDB" id="5195724at2"/>
<dbReference type="Proteomes" id="UP000181951">
    <property type="component" value="Unassembled WGS sequence"/>
</dbReference>
<name>A0A1H8JTA6_9ACTN</name>
<dbReference type="STRING" id="310780.SAMN05216267_101135"/>
<evidence type="ECO:0000313" key="2">
    <source>
        <dbReference type="Proteomes" id="UP000181951"/>
    </source>
</evidence>
<proteinExistence type="predicted"/>
<protein>
    <submittedName>
        <fullName evidence="1">Uncharacterized protein</fullName>
    </submittedName>
</protein>
<dbReference type="RefSeq" id="WP_143080531.1">
    <property type="nucleotide sequence ID" value="NZ_FODD01000011.1"/>
</dbReference>
<dbReference type="AlphaFoldDB" id="A0A1H8JTA6"/>
<accession>A0A1H8JTA6</accession>
<keyword evidence="2" id="KW-1185">Reference proteome</keyword>
<sequence length="100" mass="10767">MRSRTVPWGPDDTVPGPVDEVFATVRTAFPDVEIARLAVTHAADDDNLWYFTRREGAVEVQMDCLPGGAAPFLLESDTAAHRAPDVGSAVATLTDWLRGG</sequence>
<gene>
    <name evidence="1" type="ORF">SAMN05216267_101135</name>
</gene>
<reference evidence="1 2" key="1">
    <citation type="submission" date="2016-10" db="EMBL/GenBank/DDBJ databases">
        <authorList>
            <person name="de Groot N.N."/>
        </authorList>
    </citation>
    <scope>NUCLEOTIDE SEQUENCE [LARGE SCALE GENOMIC DNA]</scope>
    <source>
        <strain evidence="1 2">CGMCC 4.2026</strain>
    </source>
</reference>
<evidence type="ECO:0000313" key="1">
    <source>
        <dbReference type="EMBL" id="SEN83791.1"/>
    </source>
</evidence>